<dbReference type="Proteomes" id="UP000258707">
    <property type="component" value="Chromosome"/>
</dbReference>
<evidence type="ECO:0000256" key="2">
    <source>
        <dbReference type="RuleBase" id="RU003750"/>
    </source>
</evidence>
<dbReference type="GO" id="GO:0008654">
    <property type="term" value="P:phospholipid biosynthetic process"/>
    <property type="evidence" value="ECO:0007669"/>
    <property type="project" value="InterPro"/>
</dbReference>
<name>A0A346PB98_9EURY</name>
<keyword evidence="3" id="KW-0472">Membrane</keyword>
<feature type="transmembrane region" description="Helical" evidence="3">
    <location>
        <begin position="227"/>
        <end position="246"/>
    </location>
</feature>
<gene>
    <name evidence="4" type="ORF">AArc1_0449</name>
</gene>
<protein>
    <submittedName>
        <fullName evidence="4">Phosphatidylglycerophosphate synthase</fullName>
    </submittedName>
</protein>
<feature type="transmembrane region" description="Helical" evidence="3">
    <location>
        <begin position="204"/>
        <end position="221"/>
    </location>
</feature>
<feature type="transmembrane region" description="Helical" evidence="3">
    <location>
        <begin position="107"/>
        <end position="129"/>
    </location>
</feature>
<dbReference type="InterPro" id="IPR048254">
    <property type="entry name" value="CDP_ALCOHOL_P_TRANSF_CS"/>
</dbReference>
<evidence type="ECO:0000313" key="5">
    <source>
        <dbReference type="Proteomes" id="UP000258707"/>
    </source>
</evidence>
<organism evidence="4 5">
    <name type="scientific">Natrarchaeobaculum sulfurireducens</name>
    <dbReference type="NCBI Taxonomy" id="2044521"/>
    <lineage>
        <taxon>Archaea</taxon>
        <taxon>Methanobacteriati</taxon>
        <taxon>Methanobacteriota</taxon>
        <taxon>Stenosarchaea group</taxon>
        <taxon>Halobacteria</taxon>
        <taxon>Halobacteriales</taxon>
        <taxon>Natrialbaceae</taxon>
        <taxon>Natrarchaeobaculum</taxon>
    </lineage>
</organism>
<dbReference type="PROSITE" id="PS00379">
    <property type="entry name" value="CDP_ALCOHOL_P_TRANSF"/>
    <property type="match status" value="1"/>
</dbReference>
<dbReference type="KEGG" id="nan:AArc1_0449"/>
<dbReference type="Gene3D" id="1.20.120.1760">
    <property type="match status" value="1"/>
</dbReference>
<accession>A0A346PB98</accession>
<feature type="transmembrane region" description="Helical" evidence="3">
    <location>
        <begin position="21"/>
        <end position="39"/>
    </location>
</feature>
<dbReference type="Pfam" id="PF01066">
    <property type="entry name" value="CDP-OH_P_transf"/>
    <property type="match status" value="1"/>
</dbReference>
<keyword evidence="3" id="KW-1133">Transmembrane helix</keyword>
<evidence type="ECO:0000313" key="4">
    <source>
        <dbReference type="EMBL" id="AXR76793.1"/>
    </source>
</evidence>
<dbReference type="InterPro" id="IPR043130">
    <property type="entry name" value="CDP-OH_PTrfase_TM_dom"/>
</dbReference>
<comment type="similarity">
    <text evidence="2">Belongs to the CDP-alcohol phosphatidyltransferase class-I family.</text>
</comment>
<sequence>MIERSRTTDLPSMRGRVSRATVGNVVFAGIGLTALAVIWDGGPTARFLLGTLAVLAIQFVVVRRTLVLARVEAGPQPLTLATWITIARGSALALLAGFVFVDPSTGTLVWVPGALFAIAAGLDAIDGVVARRTDSVTEFGARLDTEIDALTVLCGASIVVLYGVAPLAFLAVGLARYVFVAGIASRRRRGRPVRGLDRSQARRFFGALAMAAIWLALLPVPGRTGSWLITAAVLVPFLLQFGRDWLVVSDRLEPRAD</sequence>
<keyword evidence="3" id="KW-0812">Transmembrane</keyword>
<reference evidence="5" key="1">
    <citation type="submission" date="2017-10" db="EMBL/GenBank/DDBJ databases">
        <title>Phenotypic and genomic properties of facultatively anaerobic sulfur-reducing natronoarchaea from hypersaline soda lakes.</title>
        <authorList>
            <person name="Sorokin D.Y."/>
            <person name="Kublanov I.V."/>
            <person name="Roman P."/>
            <person name="Sinninghe Damste J.S."/>
            <person name="Golyshin P.N."/>
            <person name="Rojo D."/>
            <person name="Ciordia S."/>
            <person name="Mena Md.C."/>
            <person name="Ferrer M."/>
            <person name="Messina E."/>
            <person name="Smedile F."/>
            <person name="La Spada G."/>
            <person name="La Cono V."/>
            <person name="Yakimov M.M."/>
        </authorList>
    </citation>
    <scope>NUCLEOTIDE SEQUENCE [LARGE SCALE GENOMIC DNA]</scope>
    <source>
        <strain evidence="5">AArc1</strain>
    </source>
</reference>
<dbReference type="GO" id="GO:0016020">
    <property type="term" value="C:membrane"/>
    <property type="evidence" value="ECO:0007669"/>
    <property type="project" value="InterPro"/>
</dbReference>
<dbReference type="GeneID" id="37637268"/>
<proteinExistence type="inferred from homology"/>
<dbReference type="AlphaFoldDB" id="A0A346PB98"/>
<evidence type="ECO:0000256" key="3">
    <source>
        <dbReference type="SAM" id="Phobius"/>
    </source>
</evidence>
<dbReference type="EMBL" id="CP024047">
    <property type="protein sequence ID" value="AXR76793.1"/>
    <property type="molecule type" value="Genomic_DNA"/>
</dbReference>
<dbReference type="GO" id="GO:0016780">
    <property type="term" value="F:phosphotransferase activity, for other substituted phosphate groups"/>
    <property type="evidence" value="ECO:0007669"/>
    <property type="project" value="InterPro"/>
</dbReference>
<feature type="transmembrane region" description="Helical" evidence="3">
    <location>
        <begin position="167"/>
        <end position="184"/>
    </location>
</feature>
<dbReference type="InterPro" id="IPR000462">
    <property type="entry name" value="CDP-OH_P_trans"/>
</dbReference>
<feature type="transmembrane region" description="Helical" evidence="3">
    <location>
        <begin position="78"/>
        <end position="101"/>
    </location>
</feature>
<dbReference type="RefSeq" id="WP_228442380.1">
    <property type="nucleotide sequence ID" value="NZ_CP024047.1"/>
</dbReference>
<evidence type="ECO:0000256" key="1">
    <source>
        <dbReference type="ARBA" id="ARBA00022679"/>
    </source>
</evidence>
<keyword evidence="1 2" id="KW-0808">Transferase</keyword>